<organism evidence="1 2">
    <name type="scientific">Cirrhinus mrigala</name>
    <name type="common">Mrigala</name>
    <dbReference type="NCBI Taxonomy" id="683832"/>
    <lineage>
        <taxon>Eukaryota</taxon>
        <taxon>Metazoa</taxon>
        <taxon>Chordata</taxon>
        <taxon>Craniata</taxon>
        <taxon>Vertebrata</taxon>
        <taxon>Euteleostomi</taxon>
        <taxon>Actinopterygii</taxon>
        <taxon>Neopterygii</taxon>
        <taxon>Teleostei</taxon>
        <taxon>Ostariophysi</taxon>
        <taxon>Cypriniformes</taxon>
        <taxon>Cyprinidae</taxon>
        <taxon>Labeoninae</taxon>
        <taxon>Labeonini</taxon>
        <taxon>Cirrhinus</taxon>
    </lineage>
</organism>
<keyword evidence="2" id="KW-1185">Reference proteome</keyword>
<protein>
    <submittedName>
        <fullName evidence="1">Uncharacterized protein</fullName>
    </submittedName>
</protein>
<comment type="caution">
    <text evidence="1">The sequence shown here is derived from an EMBL/GenBank/DDBJ whole genome shotgun (WGS) entry which is preliminary data.</text>
</comment>
<gene>
    <name evidence="1" type="ORF">M9458_029775</name>
</gene>
<proteinExistence type="predicted"/>
<evidence type="ECO:0000313" key="2">
    <source>
        <dbReference type="Proteomes" id="UP001529510"/>
    </source>
</evidence>
<name>A0ABD0PIB1_CIRMR</name>
<accession>A0ABD0PIB1</accession>
<dbReference type="Proteomes" id="UP001529510">
    <property type="component" value="Unassembled WGS sequence"/>
</dbReference>
<feature type="non-terminal residue" evidence="1">
    <location>
        <position position="58"/>
    </location>
</feature>
<reference evidence="1 2" key="1">
    <citation type="submission" date="2024-05" db="EMBL/GenBank/DDBJ databases">
        <title>Genome sequencing and assembly of Indian major carp, Cirrhinus mrigala (Hamilton, 1822).</title>
        <authorList>
            <person name="Mohindra V."/>
            <person name="Chowdhury L.M."/>
            <person name="Lal K."/>
            <person name="Jena J.K."/>
        </authorList>
    </citation>
    <scope>NUCLEOTIDE SEQUENCE [LARGE SCALE GENOMIC DNA]</scope>
    <source>
        <strain evidence="1">CM1030</strain>
        <tissue evidence="1">Blood</tissue>
    </source>
</reference>
<feature type="non-terminal residue" evidence="1">
    <location>
        <position position="1"/>
    </location>
</feature>
<sequence length="58" mass="6942">NVRLSLLTEQGMGKAVQEFVDKEEKDAIEELINYQLEKTQRYLRERRVEATEEKIDEE</sequence>
<evidence type="ECO:0000313" key="1">
    <source>
        <dbReference type="EMBL" id="KAL0173807.1"/>
    </source>
</evidence>
<dbReference type="EMBL" id="JAMKFB020000015">
    <property type="protein sequence ID" value="KAL0173807.1"/>
    <property type="molecule type" value="Genomic_DNA"/>
</dbReference>
<dbReference type="AlphaFoldDB" id="A0ABD0PIB1"/>